<dbReference type="Proteomes" id="UP000265768">
    <property type="component" value="Unassembled WGS sequence"/>
</dbReference>
<dbReference type="AlphaFoldDB" id="A0A3A4BKF3"/>
<gene>
    <name evidence="2" type="ORF">D5H75_03210</name>
</gene>
<evidence type="ECO:0000256" key="1">
    <source>
        <dbReference type="SAM" id="MobiDB-lite"/>
    </source>
</evidence>
<organism evidence="2 3">
    <name type="scientific">Bailinhaonella thermotolerans</name>
    <dbReference type="NCBI Taxonomy" id="1070861"/>
    <lineage>
        <taxon>Bacteria</taxon>
        <taxon>Bacillati</taxon>
        <taxon>Actinomycetota</taxon>
        <taxon>Actinomycetes</taxon>
        <taxon>Streptosporangiales</taxon>
        <taxon>Streptosporangiaceae</taxon>
        <taxon>Bailinhaonella</taxon>
    </lineage>
</organism>
<accession>A0A3A4BKF3</accession>
<evidence type="ECO:0000313" key="3">
    <source>
        <dbReference type="Proteomes" id="UP000265768"/>
    </source>
</evidence>
<reference evidence="2 3" key="1">
    <citation type="submission" date="2018-09" db="EMBL/GenBank/DDBJ databases">
        <title>YIM 75507 draft genome.</title>
        <authorList>
            <person name="Tang S."/>
            <person name="Feng Y."/>
        </authorList>
    </citation>
    <scope>NUCLEOTIDE SEQUENCE [LARGE SCALE GENOMIC DNA]</scope>
    <source>
        <strain evidence="2 3">YIM 75507</strain>
    </source>
</reference>
<dbReference type="EMBL" id="QZEY01000001">
    <property type="protein sequence ID" value="RJL35804.1"/>
    <property type="molecule type" value="Genomic_DNA"/>
</dbReference>
<evidence type="ECO:0000313" key="2">
    <source>
        <dbReference type="EMBL" id="RJL35804.1"/>
    </source>
</evidence>
<protein>
    <submittedName>
        <fullName evidence="2">Uncharacterized protein</fullName>
    </submittedName>
</protein>
<name>A0A3A4BKF3_9ACTN</name>
<keyword evidence="3" id="KW-1185">Reference proteome</keyword>
<sequence>MRPATHRHDRETFLAGVHAGVPGVEDGPGDGLPVGPGSPAPTATSSIHPETAAAVRRSGRTW</sequence>
<feature type="region of interest" description="Disordered" evidence="1">
    <location>
        <begin position="17"/>
        <end position="62"/>
    </location>
</feature>
<comment type="caution">
    <text evidence="2">The sequence shown here is derived from an EMBL/GenBank/DDBJ whole genome shotgun (WGS) entry which is preliminary data.</text>
</comment>
<proteinExistence type="predicted"/>